<proteinExistence type="predicted"/>
<evidence type="ECO:0000313" key="3">
    <source>
        <dbReference type="Proteomes" id="UP001168821"/>
    </source>
</evidence>
<gene>
    <name evidence="2" type="ORF">Zmor_025374</name>
</gene>
<evidence type="ECO:0000259" key="1">
    <source>
        <dbReference type="Pfam" id="PF22838"/>
    </source>
</evidence>
<reference evidence="2" key="1">
    <citation type="journal article" date="2023" name="G3 (Bethesda)">
        <title>Whole genome assemblies of Zophobas morio and Tenebrio molitor.</title>
        <authorList>
            <person name="Kaur S."/>
            <person name="Stinson S.A."/>
            <person name="diCenzo G.C."/>
        </authorList>
    </citation>
    <scope>NUCLEOTIDE SEQUENCE</scope>
    <source>
        <strain evidence="2">QUZm001</strain>
    </source>
</reference>
<dbReference type="InterPro" id="IPR055184">
    <property type="entry name" value="COMMD8_HN"/>
</dbReference>
<dbReference type="EMBL" id="JALNTZ010000008">
    <property type="protein sequence ID" value="KAJ3642611.1"/>
    <property type="molecule type" value="Genomic_DNA"/>
</dbReference>
<dbReference type="Proteomes" id="UP001168821">
    <property type="component" value="Unassembled WGS sequence"/>
</dbReference>
<dbReference type="Pfam" id="PF22838">
    <property type="entry name" value="COMMD8_HN"/>
    <property type="match status" value="1"/>
</dbReference>
<dbReference type="AlphaFoldDB" id="A0AA38HT82"/>
<name>A0AA38HT82_9CUCU</name>
<comment type="caution">
    <text evidence="2">The sequence shown here is derived from an EMBL/GenBank/DDBJ whole genome shotgun (WGS) entry which is preliminary data.</text>
</comment>
<evidence type="ECO:0000313" key="2">
    <source>
        <dbReference type="EMBL" id="KAJ3642611.1"/>
    </source>
</evidence>
<keyword evidence="3" id="KW-1185">Reference proteome</keyword>
<protein>
    <recommendedName>
        <fullName evidence="1">COMMD8 helical N-terminal domain-containing protein</fullName>
    </recommendedName>
</protein>
<accession>A0AA38HT82</accession>
<organism evidence="2 3">
    <name type="scientific">Zophobas morio</name>
    <dbReference type="NCBI Taxonomy" id="2755281"/>
    <lineage>
        <taxon>Eukaryota</taxon>
        <taxon>Metazoa</taxon>
        <taxon>Ecdysozoa</taxon>
        <taxon>Arthropoda</taxon>
        <taxon>Hexapoda</taxon>
        <taxon>Insecta</taxon>
        <taxon>Pterygota</taxon>
        <taxon>Neoptera</taxon>
        <taxon>Endopterygota</taxon>
        <taxon>Coleoptera</taxon>
        <taxon>Polyphaga</taxon>
        <taxon>Cucujiformia</taxon>
        <taxon>Tenebrionidae</taxon>
        <taxon>Zophobas</taxon>
    </lineage>
</organism>
<sequence>MAEGVDSLLKIANSQVLPQFLHDCVDDLTGTKQANFNNYNSDLEWTIDDFNHAKRSVQKIYRQSVINDKVEIEFSVGDNVEREIKKCLELRKDDIFETLVKEKLVNSGHNLVENIDWKLKWVLGNSKLASWPQF</sequence>
<feature type="domain" description="COMMD8 helical N-terminal" evidence="1">
    <location>
        <begin position="13"/>
        <end position="95"/>
    </location>
</feature>